<feature type="transmembrane region" description="Helical" evidence="9">
    <location>
        <begin position="1310"/>
        <end position="1331"/>
    </location>
</feature>
<dbReference type="PANTHER" id="PTHR48041">
    <property type="entry name" value="ABC TRANSPORTER G FAMILY MEMBER 28"/>
    <property type="match status" value="1"/>
</dbReference>
<feature type="compositionally biased region" description="Pro residues" evidence="8">
    <location>
        <begin position="1165"/>
        <end position="1175"/>
    </location>
</feature>
<dbReference type="InterPro" id="IPR003593">
    <property type="entry name" value="AAA+_ATPase"/>
</dbReference>
<evidence type="ECO:0000256" key="2">
    <source>
        <dbReference type="ARBA" id="ARBA00022448"/>
    </source>
</evidence>
<gene>
    <name evidence="11" type="ORF">DFQ27_004703</name>
</gene>
<feature type="compositionally biased region" description="Polar residues" evidence="8">
    <location>
        <begin position="436"/>
        <end position="448"/>
    </location>
</feature>
<keyword evidence="12" id="KW-1185">Reference proteome</keyword>
<evidence type="ECO:0000259" key="10">
    <source>
        <dbReference type="PROSITE" id="PS50893"/>
    </source>
</evidence>
<sequence length="1473" mass="163065">MVNPPQLDTDPDTKKSGSTNDYPLSNLLEAQPQLSTDINRSFISEQSGKDDDDDDLDLDDDDFYDLHDEIVYWQPVLEKRSPSIDHQSSFNADSSTDKQAHGKEASSNTPDHHRDPNRLPIKNRGNKDDKSSHDQQLAQLPLNIEGFNPSDLKDIHSIKDIKTMLSKPPQTPSLGIQLPNKTMSLNWLKKVINEFHYQETRTDVLADLPREFDKGKSIYTTIYSLYEHTDPEQSTPDDMEEEQAASIPISPEAPSVPDLPSCKVPATPRHIEETPAGLTWSCEAGRQRDLPMSTRILLSTCLYKAAYCPRGTMAIEKYGVWGLFCGFSFLLVLVFAVKNCIDKRQKARYRRRLVELDQRDPLEEGEDYHKKQEKKRIETIEKQHREAVQVTRAVFEEEQRRFGGSSLLFHEASLGVGVATASGAGAATTTTVSGAHPTNTIATGTTVPGGSERSGGEMIPSGPDTLGGSHGFVKLAASRGAPGGGSVQSFVLTSAGVAADPNGSIVFGIGGGLSTMSLAPVRTERSFDIRFEGLGLRLPTGVEIIKNVSGRLATGRTCAVMGPSGAGKTTFLSILAGKVAKTAGSIKVNGVEQTLTLWKKLIGFVPQEDVMLPDLTVREILMHSARMRQPVHMSHNAKRLKVLQVIQFLGLGQIMDSRIGDVETRGISGGERKRVNIGMELVASPSILFLDEPTSGLDSATSLEVCKLLKQIARDQALTVAAVVHSPSPHAFQQFDDLLLLGAGGRVVYFGPRDRASAYFESIGFPTPGDESPADFYIRLAAGRVDRTYYPLYGEVGGDEMEERTYGADDFAHKMYGVHEDDDPSYRRRHHTHHSYDHRHGQHLHQDCHDQQQHRYHDEELWRQQQHQQQQQEQQEQQEHQQRKATTPDDRIRELFAEWENTCRRKELAKNIEKHAIHESETMTTVQLSGDESTSPPLPSTTSSTTATTAGRAPRVSVPTAHVMHQSPLPLSQYRLVHQQHALEQQTRYPTTRPSPGDIHTSTGFRGSRNATKARADDQRGPRPPISTPLHPKPSLEEEDWDVDPSELNSGGSGPEYFTFGQTAIRPETTMVMANSERDGLVAALHQPSSCSPSPTVSVAISNLAGSLEFEDNDMRRPANSRGGGGGNGECRDDLYCTTSSISSASTSSHIEPQQPQYRCSPTCTPRPTPSPPSSAPRSASGISKTLLRLRISLLTNYVDTVGWIKDVGQEWMHWMWTIKCWFTRQKDPVRETPSMGTVFLLCFQRACLQIYRSPREFLSDQSLHLACGLCVSFAVKDMTYIPRQPAEICALAPISIQLQCATPIDDIPYVGMFMCLGIFFAGISVGITTFGHEKAVFWRDTSAGMPTMPYYLAKVLADIPRVLVAACLYTGAFIFFFSYRQTLSSLLLIITLLYINAFVIGYCVSALVSRSMFALVGTGMALTWSLVFSGTAPHLIKVMRTPSFKNVQWLWAISGPRWGVEAFYLKEMKSRE</sequence>
<feature type="domain" description="ABC transporter" evidence="10">
    <location>
        <begin position="529"/>
        <end position="769"/>
    </location>
</feature>
<protein>
    <recommendedName>
        <fullName evidence="10">ABC transporter domain-containing protein</fullName>
    </recommendedName>
</protein>
<feature type="region of interest" description="Disordered" evidence="8">
    <location>
        <begin position="914"/>
        <end position="955"/>
    </location>
</feature>
<dbReference type="InterPro" id="IPR013525">
    <property type="entry name" value="ABC2_TM"/>
</dbReference>
<feature type="region of interest" description="Disordered" evidence="8">
    <location>
        <begin position="429"/>
        <end position="455"/>
    </location>
</feature>
<evidence type="ECO:0000256" key="4">
    <source>
        <dbReference type="ARBA" id="ARBA00022741"/>
    </source>
</evidence>
<feature type="transmembrane region" description="Helical" evidence="9">
    <location>
        <begin position="318"/>
        <end position="341"/>
    </location>
</feature>
<dbReference type="Pfam" id="PF01061">
    <property type="entry name" value="ABC2_membrane"/>
    <property type="match status" value="1"/>
</dbReference>
<evidence type="ECO:0000256" key="9">
    <source>
        <dbReference type="SAM" id="Phobius"/>
    </source>
</evidence>
<feature type="compositionally biased region" description="Acidic residues" evidence="8">
    <location>
        <begin position="50"/>
        <end position="60"/>
    </location>
</feature>
<keyword evidence="6 9" id="KW-1133">Transmembrane helix</keyword>
<dbReference type="PANTHER" id="PTHR48041:SF91">
    <property type="entry name" value="ABC TRANSPORTER G FAMILY MEMBER 28"/>
    <property type="match status" value="1"/>
</dbReference>
<feature type="compositionally biased region" description="Basic and acidic residues" evidence="8">
    <location>
        <begin position="834"/>
        <end position="862"/>
    </location>
</feature>
<dbReference type="InterPro" id="IPR017871">
    <property type="entry name" value="ABC_transporter-like_CS"/>
</dbReference>
<dbReference type="SMART" id="SM00382">
    <property type="entry name" value="AAA"/>
    <property type="match status" value="1"/>
</dbReference>
<dbReference type="Proteomes" id="UP000807716">
    <property type="component" value="Unassembled WGS sequence"/>
</dbReference>
<dbReference type="Pfam" id="PF00005">
    <property type="entry name" value="ABC_tran"/>
    <property type="match status" value="1"/>
</dbReference>
<keyword evidence="2" id="KW-0813">Transport</keyword>
<dbReference type="GO" id="GO:0016020">
    <property type="term" value="C:membrane"/>
    <property type="evidence" value="ECO:0007669"/>
    <property type="project" value="UniProtKB-SubCell"/>
</dbReference>
<dbReference type="GO" id="GO:0016887">
    <property type="term" value="F:ATP hydrolysis activity"/>
    <property type="evidence" value="ECO:0007669"/>
    <property type="project" value="InterPro"/>
</dbReference>
<feature type="compositionally biased region" description="Polar residues" evidence="8">
    <location>
        <begin position="922"/>
        <end position="932"/>
    </location>
</feature>
<evidence type="ECO:0000313" key="12">
    <source>
        <dbReference type="Proteomes" id="UP000807716"/>
    </source>
</evidence>
<feature type="compositionally biased region" description="Low complexity" evidence="8">
    <location>
        <begin position="864"/>
        <end position="875"/>
    </location>
</feature>
<evidence type="ECO:0000256" key="3">
    <source>
        <dbReference type="ARBA" id="ARBA00022692"/>
    </source>
</evidence>
<feature type="compositionally biased region" description="Low complexity" evidence="8">
    <location>
        <begin position="940"/>
        <end position="950"/>
    </location>
</feature>
<feature type="region of interest" description="Disordered" evidence="8">
    <location>
        <begin position="1144"/>
        <end position="1181"/>
    </location>
</feature>
<keyword evidence="5" id="KW-0067">ATP-binding</keyword>
<dbReference type="SUPFAM" id="SSF52540">
    <property type="entry name" value="P-loop containing nucleoside triphosphate hydrolases"/>
    <property type="match status" value="1"/>
</dbReference>
<dbReference type="FunFam" id="3.40.50.300:FF:000367">
    <property type="entry name" value="ABC transporter G family member 24"/>
    <property type="match status" value="1"/>
</dbReference>
<dbReference type="GO" id="GO:0140359">
    <property type="term" value="F:ABC-type transporter activity"/>
    <property type="evidence" value="ECO:0007669"/>
    <property type="project" value="InterPro"/>
</dbReference>
<dbReference type="OrthoDB" id="66620at2759"/>
<comment type="caution">
    <text evidence="11">The sequence shown here is derived from an EMBL/GenBank/DDBJ whole genome shotgun (WGS) entry which is preliminary data.</text>
</comment>
<feature type="region of interest" description="Disordered" evidence="8">
    <location>
        <begin position="822"/>
        <end position="890"/>
    </location>
</feature>
<feature type="transmembrane region" description="Helical" evidence="9">
    <location>
        <begin position="1387"/>
        <end position="1408"/>
    </location>
</feature>
<dbReference type="GO" id="GO:0005524">
    <property type="term" value="F:ATP binding"/>
    <property type="evidence" value="ECO:0007669"/>
    <property type="project" value="UniProtKB-KW"/>
</dbReference>
<feature type="region of interest" description="Disordered" evidence="8">
    <location>
        <begin position="982"/>
        <end position="1059"/>
    </location>
</feature>
<dbReference type="InterPro" id="IPR003439">
    <property type="entry name" value="ABC_transporter-like_ATP-bd"/>
</dbReference>
<dbReference type="InterPro" id="IPR027417">
    <property type="entry name" value="P-loop_NTPase"/>
</dbReference>
<evidence type="ECO:0000256" key="8">
    <source>
        <dbReference type="SAM" id="MobiDB-lite"/>
    </source>
</evidence>
<dbReference type="EMBL" id="JAAAJB010000033">
    <property type="protein sequence ID" value="KAG0269130.1"/>
    <property type="molecule type" value="Genomic_DNA"/>
</dbReference>
<name>A0A9P6QMI4_9FUNG</name>
<proteinExistence type="predicted"/>
<dbReference type="PROSITE" id="PS50893">
    <property type="entry name" value="ABC_TRANSPORTER_2"/>
    <property type="match status" value="1"/>
</dbReference>
<comment type="subcellular location">
    <subcellularLocation>
        <location evidence="1">Membrane</location>
        <topology evidence="1">Multi-pass membrane protein</topology>
    </subcellularLocation>
</comment>
<dbReference type="InterPro" id="IPR043926">
    <property type="entry name" value="ABCG_dom"/>
</dbReference>
<evidence type="ECO:0000313" key="11">
    <source>
        <dbReference type="EMBL" id="KAG0269130.1"/>
    </source>
</evidence>
<organism evidence="11 12">
    <name type="scientific">Actinomortierella ambigua</name>
    <dbReference type="NCBI Taxonomy" id="1343610"/>
    <lineage>
        <taxon>Eukaryota</taxon>
        <taxon>Fungi</taxon>
        <taxon>Fungi incertae sedis</taxon>
        <taxon>Mucoromycota</taxon>
        <taxon>Mortierellomycotina</taxon>
        <taxon>Mortierellomycetes</taxon>
        <taxon>Mortierellales</taxon>
        <taxon>Mortierellaceae</taxon>
        <taxon>Actinomortierella</taxon>
    </lineage>
</organism>
<feature type="transmembrane region" description="Helical" evidence="9">
    <location>
        <begin position="1360"/>
        <end position="1380"/>
    </location>
</feature>
<evidence type="ECO:0000256" key="1">
    <source>
        <dbReference type="ARBA" id="ARBA00004141"/>
    </source>
</evidence>
<evidence type="ECO:0000256" key="6">
    <source>
        <dbReference type="ARBA" id="ARBA00022989"/>
    </source>
</evidence>
<dbReference type="Pfam" id="PF19055">
    <property type="entry name" value="ABC2_membrane_7"/>
    <property type="match status" value="1"/>
</dbReference>
<feature type="transmembrane region" description="Helical" evidence="9">
    <location>
        <begin position="1414"/>
        <end position="1437"/>
    </location>
</feature>
<feature type="compositionally biased region" description="Basic and acidic residues" evidence="8">
    <location>
        <begin position="95"/>
        <end position="117"/>
    </location>
</feature>
<dbReference type="CDD" id="cd03213">
    <property type="entry name" value="ABCG_EPDR"/>
    <property type="match status" value="1"/>
</dbReference>
<keyword evidence="3 9" id="KW-0812">Transmembrane</keyword>
<reference evidence="11" key="1">
    <citation type="journal article" date="2020" name="Fungal Divers.">
        <title>Resolving the Mortierellaceae phylogeny through synthesis of multi-gene phylogenetics and phylogenomics.</title>
        <authorList>
            <person name="Vandepol N."/>
            <person name="Liber J."/>
            <person name="Desiro A."/>
            <person name="Na H."/>
            <person name="Kennedy M."/>
            <person name="Barry K."/>
            <person name="Grigoriev I.V."/>
            <person name="Miller A.N."/>
            <person name="O'Donnell K."/>
            <person name="Stajich J.E."/>
            <person name="Bonito G."/>
        </authorList>
    </citation>
    <scope>NUCLEOTIDE SEQUENCE</scope>
    <source>
        <strain evidence="11">BC1065</strain>
    </source>
</reference>
<feature type="region of interest" description="Disordered" evidence="8">
    <location>
        <begin position="83"/>
        <end position="134"/>
    </location>
</feature>
<accession>A0A9P6QMI4</accession>
<evidence type="ECO:0000256" key="5">
    <source>
        <dbReference type="ARBA" id="ARBA00022840"/>
    </source>
</evidence>
<dbReference type="PROSITE" id="PS00211">
    <property type="entry name" value="ABC_TRANSPORTER_1"/>
    <property type="match status" value="1"/>
</dbReference>
<keyword evidence="4" id="KW-0547">Nucleotide-binding</keyword>
<keyword evidence="7 9" id="KW-0472">Membrane</keyword>
<feature type="region of interest" description="Disordered" evidence="8">
    <location>
        <begin position="1"/>
        <end position="60"/>
    </location>
</feature>
<feature type="compositionally biased region" description="Basic and acidic residues" evidence="8">
    <location>
        <begin position="877"/>
        <end position="890"/>
    </location>
</feature>
<feature type="compositionally biased region" description="Polar residues" evidence="8">
    <location>
        <begin position="982"/>
        <end position="1011"/>
    </location>
</feature>
<feature type="compositionally biased region" description="Polar residues" evidence="8">
    <location>
        <begin position="84"/>
        <end position="94"/>
    </location>
</feature>
<dbReference type="InterPro" id="IPR050352">
    <property type="entry name" value="ABCG_transporters"/>
</dbReference>
<feature type="compositionally biased region" description="Polar residues" evidence="8">
    <location>
        <begin position="32"/>
        <end position="46"/>
    </location>
</feature>
<evidence type="ECO:0000256" key="7">
    <source>
        <dbReference type="ARBA" id="ARBA00023136"/>
    </source>
</evidence>
<dbReference type="Gene3D" id="3.40.50.300">
    <property type="entry name" value="P-loop containing nucleotide triphosphate hydrolases"/>
    <property type="match status" value="1"/>
</dbReference>